<dbReference type="InterPro" id="IPR049326">
    <property type="entry name" value="Rhodopsin_dom_fungi"/>
</dbReference>
<reference evidence="8" key="1">
    <citation type="journal article" date="2020" name="Stud. Mycol.">
        <title>101 Dothideomycetes genomes: a test case for predicting lifestyles and emergence of pathogens.</title>
        <authorList>
            <person name="Haridas S."/>
            <person name="Albert R."/>
            <person name="Binder M."/>
            <person name="Bloem J."/>
            <person name="Labutti K."/>
            <person name="Salamov A."/>
            <person name="Andreopoulos B."/>
            <person name="Baker S."/>
            <person name="Barry K."/>
            <person name="Bills G."/>
            <person name="Bluhm B."/>
            <person name="Cannon C."/>
            <person name="Castanera R."/>
            <person name="Culley D."/>
            <person name="Daum C."/>
            <person name="Ezra D."/>
            <person name="Gonzalez J."/>
            <person name="Henrissat B."/>
            <person name="Kuo A."/>
            <person name="Liang C."/>
            <person name="Lipzen A."/>
            <person name="Lutzoni F."/>
            <person name="Magnuson J."/>
            <person name="Mondo S."/>
            <person name="Nolan M."/>
            <person name="Ohm R."/>
            <person name="Pangilinan J."/>
            <person name="Park H.-J."/>
            <person name="Ramirez L."/>
            <person name="Alfaro M."/>
            <person name="Sun H."/>
            <person name="Tritt A."/>
            <person name="Yoshinaga Y."/>
            <person name="Zwiers L.-H."/>
            <person name="Turgeon B."/>
            <person name="Goodwin S."/>
            <person name="Spatafora J."/>
            <person name="Crous P."/>
            <person name="Grigoriev I."/>
        </authorList>
    </citation>
    <scope>NUCLEOTIDE SEQUENCE</scope>
    <source>
        <strain evidence="8">CBS 627.86</strain>
    </source>
</reference>
<evidence type="ECO:0000256" key="6">
    <source>
        <dbReference type="SAM" id="Phobius"/>
    </source>
</evidence>
<feature type="transmembrane region" description="Helical" evidence="6">
    <location>
        <begin position="139"/>
        <end position="161"/>
    </location>
</feature>
<dbReference type="Proteomes" id="UP000799770">
    <property type="component" value="Unassembled WGS sequence"/>
</dbReference>
<name>A0A6A5YD51_9PLEO</name>
<dbReference type="AlphaFoldDB" id="A0A6A5YD51"/>
<dbReference type="InterPro" id="IPR052337">
    <property type="entry name" value="SAT4-like"/>
</dbReference>
<evidence type="ECO:0000256" key="5">
    <source>
        <dbReference type="ARBA" id="ARBA00038359"/>
    </source>
</evidence>
<protein>
    <recommendedName>
        <fullName evidence="7">Rhodopsin domain-containing protein</fullName>
    </recommendedName>
</protein>
<feature type="transmembrane region" description="Helical" evidence="6">
    <location>
        <begin position="94"/>
        <end position="119"/>
    </location>
</feature>
<sequence length="165" mass="18795">MVLGRLYINRNKLHSADWCVVVALIFNAAFTGVVLAQRNYSRHLWDIPVCWFNAWYFKILFVQATFFAPVFSTSKAAIFLLYRQLFDVKKNVRNAINLGLIFTGVLYLPNIPLAAVFEAPAASKSWQSMLTETKSHKMVYWGLVQSSLSVLLDIYIFVLPLPTIG</sequence>
<gene>
    <name evidence="8" type="ORF">BDV96DRAFT_655862</name>
</gene>
<dbReference type="Pfam" id="PF20684">
    <property type="entry name" value="Fung_rhodopsin"/>
    <property type="match status" value="1"/>
</dbReference>
<evidence type="ECO:0000259" key="7">
    <source>
        <dbReference type="Pfam" id="PF20684"/>
    </source>
</evidence>
<dbReference type="EMBL" id="ML977401">
    <property type="protein sequence ID" value="KAF2105192.1"/>
    <property type="molecule type" value="Genomic_DNA"/>
</dbReference>
<keyword evidence="4 6" id="KW-0472">Membrane</keyword>
<keyword evidence="9" id="KW-1185">Reference proteome</keyword>
<keyword evidence="3 6" id="KW-1133">Transmembrane helix</keyword>
<dbReference type="GO" id="GO:0016020">
    <property type="term" value="C:membrane"/>
    <property type="evidence" value="ECO:0007669"/>
    <property type="project" value="UniProtKB-SubCell"/>
</dbReference>
<proteinExistence type="inferred from homology"/>
<keyword evidence="2 6" id="KW-0812">Transmembrane</keyword>
<feature type="domain" description="Rhodopsin" evidence="7">
    <location>
        <begin position="6"/>
        <end position="164"/>
    </location>
</feature>
<comment type="similarity">
    <text evidence="5">Belongs to the SAT4 family.</text>
</comment>
<feature type="transmembrane region" description="Helical" evidence="6">
    <location>
        <begin position="15"/>
        <end position="35"/>
    </location>
</feature>
<evidence type="ECO:0000256" key="4">
    <source>
        <dbReference type="ARBA" id="ARBA00023136"/>
    </source>
</evidence>
<evidence type="ECO:0000256" key="1">
    <source>
        <dbReference type="ARBA" id="ARBA00004141"/>
    </source>
</evidence>
<evidence type="ECO:0000313" key="9">
    <source>
        <dbReference type="Proteomes" id="UP000799770"/>
    </source>
</evidence>
<dbReference type="PANTHER" id="PTHR33048">
    <property type="entry name" value="PTH11-LIKE INTEGRAL MEMBRANE PROTEIN (AFU_ORTHOLOGUE AFUA_5G11245)"/>
    <property type="match status" value="1"/>
</dbReference>
<evidence type="ECO:0000313" key="8">
    <source>
        <dbReference type="EMBL" id="KAF2105192.1"/>
    </source>
</evidence>
<evidence type="ECO:0000256" key="2">
    <source>
        <dbReference type="ARBA" id="ARBA00022692"/>
    </source>
</evidence>
<dbReference type="PANTHER" id="PTHR33048:SF47">
    <property type="entry name" value="INTEGRAL MEMBRANE PROTEIN-RELATED"/>
    <property type="match status" value="1"/>
</dbReference>
<comment type="subcellular location">
    <subcellularLocation>
        <location evidence="1">Membrane</location>
        <topology evidence="1">Multi-pass membrane protein</topology>
    </subcellularLocation>
</comment>
<feature type="transmembrane region" description="Helical" evidence="6">
    <location>
        <begin position="55"/>
        <end position="82"/>
    </location>
</feature>
<evidence type="ECO:0000256" key="3">
    <source>
        <dbReference type="ARBA" id="ARBA00022989"/>
    </source>
</evidence>
<accession>A0A6A5YD51</accession>
<organism evidence="8 9">
    <name type="scientific">Lophiotrema nucula</name>
    <dbReference type="NCBI Taxonomy" id="690887"/>
    <lineage>
        <taxon>Eukaryota</taxon>
        <taxon>Fungi</taxon>
        <taxon>Dikarya</taxon>
        <taxon>Ascomycota</taxon>
        <taxon>Pezizomycotina</taxon>
        <taxon>Dothideomycetes</taxon>
        <taxon>Pleosporomycetidae</taxon>
        <taxon>Pleosporales</taxon>
        <taxon>Lophiotremataceae</taxon>
        <taxon>Lophiotrema</taxon>
    </lineage>
</organism>
<dbReference type="OrthoDB" id="3741040at2759"/>